<accession>A0A8T3UVR1</accession>
<keyword evidence="1" id="KW-0812">Transmembrane</keyword>
<evidence type="ECO:0000313" key="2">
    <source>
        <dbReference type="EMBL" id="MBE5728439.1"/>
    </source>
</evidence>
<feature type="transmembrane region" description="Helical" evidence="1">
    <location>
        <begin position="7"/>
        <end position="27"/>
    </location>
</feature>
<reference evidence="2 3" key="1">
    <citation type="submission" date="2020-09" db="EMBL/GenBank/DDBJ databases">
        <title>Genomic characterization of a novel Parvarchaeota family in acid mine drainage sediments.</title>
        <authorList>
            <person name="Luo Z.-H."/>
        </authorList>
    </citation>
    <scope>NUCLEOTIDE SEQUENCE [LARGE SCALE GENOMIC DNA]</scope>
    <source>
        <strain evidence="2">MAS1_bins.189</strain>
    </source>
</reference>
<evidence type="ECO:0000313" key="3">
    <source>
        <dbReference type="Proteomes" id="UP000718571"/>
    </source>
</evidence>
<proteinExistence type="predicted"/>
<evidence type="ECO:0000256" key="1">
    <source>
        <dbReference type="SAM" id="Phobius"/>
    </source>
</evidence>
<protein>
    <submittedName>
        <fullName evidence="2">Uncharacterized protein</fullName>
    </submittedName>
</protein>
<dbReference type="EMBL" id="JADFAR010000012">
    <property type="protein sequence ID" value="MBE5728439.1"/>
    <property type="molecule type" value="Genomic_DNA"/>
</dbReference>
<comment type="caution">
    <text evidence="2">The sequence shown here is derived from an EMBL/GenBank/DDBJ whole genome shotgun (WGS) entry which is preliminary data.</text>
</comment>
<dbReference type="AlphaFoldDB" id="A0A8T3UVR1"/>
<gene>
    <name evidence="2" type="ORF">IHE51_01100</name>
</gene>
<name>A0A8T3UVR1_9ARCH</name>
<sequence>MRRSNLYADIFIAVIVVSLVIAVYSYYEVQNLNSLYSVHTTYINTSGTCSGNLSTTMLFYSSSCQTCNLELSAFENVTSLFGIWSGGRFYSQYFCAYAINLTQYDQNASAVFAPPNSISIFNEFSNGNVPLLTFGNKYYKIGGYYNYSKDYAEIFRYICLSINNSAPQCS</sequence>
<keyword evidence="1" id="KW-0472">Membrane</keyword>
<organism evidence="2 3">
    <name type="scientific">Candidatus Acidifodinimicrobium mancum</name>
    <dbReference type="NCBI Taxonomy" id="2898728"/>
    <lineage>
        <taxon>Archaea</taxon>
        <taxon>Candidatus Parvarchaeota</taxon>
        <taxon>Candidatus Acidifodinimicrobiaceae</taxon>
        <taxon>Candidatus Acidifodinimicrobium</taxon>
    </lineage>
</organism>
<keyword evidence="1" id="KW-1133">Transmembrane helix</keyword>
<dbReference type="Proteomes" id="UP000718571">
    <property type="component" value="Unassembled WGS sequence"/>
</dbReference>